<keyword evidence="3" id="KW-0808">Transferase</keyword>
<evidence type="ECO:0000256" key="5">
    <source>
        <dbReference type="ARBA" id="ARBA00022989"/>
    </source>
</evidence>
<gene>
    <name evidence="9" type="ORF">GCM10025781_16690</name>
</gene>
<dbReference type="EMBL" id="BAABLN010000023">
    <property type="protein sequence ID" value="GAA4699193.1"/>
    <property type="molecule type" value="Genomic_DNA"/>
</dbReference>
<keyword evidence="5 8" id="KW-1133">Transmembrane helix</keyword>
<feature type="transmembrane region" description="Helical" evidence="8">
    <location>
        <begin position="12"/>
        <end position="33"/>
    </location>
</feature>
<feature type="transmembrane region" description="Helical" evidence="8">
    <location>
        <begin position="387"/>
        <end position="406"/>
    </location>
</feature>
<feature type="transmembrane region" description="Helical" evidence="8">
    <location>
        <begin position="357"/>
        <end position="375"/>
    </location>
</feature>
<feature type="transmembrane region" description="Helical" evidence="8">
    <location>
        <begin position="280"/>
        <end position="300"/>
    </location>
</feature>
<keyword evidence="6 8" id="KW-0472">Membrane</keyword>
<keyword evidence="10" id="KW-1185">Reference proteome</keyword>
<evidence type="ECO:0000256" key="4">
    <source>
        <dbReference type="ARBA" id="ARBA00022692"/>
    </source>
</evidence>
<dbReference type="Pfam" id="PF09594">
    <property type="entry name" value="GT87"/>
    <property type="match status" value="1"/>
</dbReference>
<feature type="transmembrane region" description="Helical" evidence="8">
    <location>
        <begin position="143"/>
        <end position="175"/>
    </location>
</feature>
<organism evidence="9 10">
    <name type="scientific">Kocuria gwangalliensis</name>
    <dbReference type="NCBI Taxonomy" id="501592"/>
    <lineage>
        <taxon>Bacteria</taxon>
        <taxon>Bacillati</taxon>
        <taxon>Actinomycetota</taxon>
        <taxon>Actinomycetes</taxon>
        <taxon>Micrococcales</taxon>
        <taxon>Micrococcaceae</taxon>
        <taxon>Kocuria</taxon>
    </lineage>
</organism>
<protein>
    <recommendedName>
        <fullName evidence="11">DUF2029 domain-containing protein</fullName>
    </recommendedName>
</protein>
<comment type="caution">
    <text evidence="9">The sequence shown here is derived from an EMBL/GenBank/DDBJ whole genome shotgun (WGS) entry which is preliminary data.</text>
</comment>
<dbReference type="InterPro" id="IPR018584">
    <property type="entry name" value="GT87"/>
</dbReference>
<evidence type="ECO:0000256" key="3">
    <source>
        <dbReference type="ARBA" id="ARBA00022679"/>
    </source>
</evidence>
<dbReference type="RefSeq" id="WP_345311173.1">
    <property type="nucleotide sequence ID" value="NZ_BAABLN010000023.1"/>
</dbReference>
<proteinExistence type="inferred from homology"/>
<evidence type="ECO:0000256" key="2">
    <source>
        <dbReference type="ARBA" id="ARBA00022475"/>
    </source>
</evidence>
<feature type="transmembrane region" description="Helical" evidence="8">
    <location>
        <begin position="216"/>
        <end position="236"/>
    </location>
</feature>
<evidence type="ECO:0000313" key="10">
    <source>
        <dbReference type="Proteomes" id="UP001501446"/>
    </source>
</evidence>
<feature type="transmembrane region" description="Helical" evidence="8">
    <location>
        <begin position="111"/>
        <end position="131"/>
    </location>
</feature>
<name>A0ABP8X1I0_9MICC</name>
<feature type="transmembrane region" description="Helical" evidence="8">
    <location>
        <begin position="307"/>
        <end position="322"/>
    </location>
</feature>
<accession>A0ABP8X1I0</accession>
<evidence type="ECO:0000313" key="9">
    <source>
        <dbReference type="EMBL" id="GAA4699193.1"/>
    </source>
</evidence>
<keyword evidence="2" id="KW-1003">Cell membrane</keyword>
<dbReference type="Proteomes" id="UP001501446">
    <property type="component" value="Unassembled WGS sequence"/>
</dbReference>
<comment type="similarity">
    <text evidence="7">Belongs to the glycosyltransferase 87 family.</text>
</comment>
<evidence type="ECO:0000256" key="8">
    <source>
        <dbReference type="SAM" id="Phobius"/>
    </source>
</evidence>
<reference evidence="10" key="1">
    <citation type="journal article" date="2019" name="Int. J. Syst. Evol. Microbiol.">
        <title>The Global Catalogue of Microorganisms (GCM) 10K type strain sequencing project: providing services to taxonomists for standard genome sequencing and annotation.</title>
        <authorList>
            <consortium name="The Broad Institute Genomics Platform"/>
            <consortium name="The Broad Institute Genome Sequencing Center for Infectious Disease"/>
            <person name="Wu L."/>
            <person name="Ma J."/>
        </authorList>
    </citation>
    <scope>NUCLEOTIDE SEQUENCE [LARGE SCALE GENOMIC DNA]</scope>
    <source>
        <strain evidence="10">JCM 18958</strain>
    </source>
</reference>
<evidence type="ECO:0000256" key="6">
    <source>
        <dbReference type="ARBA" id="ARBA00023136"/>
    </source>
</evidence>
<evidence type="ECO:0008006" key="11">
    <source>
        <dbReference type="Google" id="ProtNLM"/>
    </source>
</evidence>
<evidence type="ECO:0000256" key="7">
    <source>
        <dbReference type="ARBA" id="ARBA00024033"/>
    </source>
</evidence>
<feature type="transmembrane region" description="Helical" evidence="8">
    <location>
        <begin position="83"/>
        <end position="105"/>
    </location>
</feature>
<sequence length="420" mass="45835">MSMEGAKKRGGGGNSGLLLLGLGLYTVMMAYLLRVPCRVPNWNLAEDVPELCATVIGTGDMGVRSTDAAGGFFTGGPTGDQPVLVGMITTIIGWFASNLSSLLGIDVDQGIYLDLSLVLLALVWLAIVAVVSSLSGSRSSDALVMALSPVVVLVGFQTWDLWAVLFMMLALLGYVRGNPALAGFMVGFGASVAFFPVVVLLAILIMAARHRFIKDFISALLCAAIAWILINGTYMLTAWDQWRAQFDNIVDSNTEQSSFWNVWNNNIEPRTGLALDGGSVGQYVLLTMVLGLVFVLLISLLSRREPSVVQVMFLLLALWVLLAKDYSLNYVLWLVPLVILCRRNWIEFGLWQAVEVLYWATVVLPAAAWPTLPWVEQFGWAPQDILAVIRYLFLIYFVVAAVIDMFRGRKALALGASALT</sequence>
<comment type="subcellular location">
    <subcellularLocation>
        <location evidence="1">Cell membrane</location>
        <topology evidence="1">Multi-pass membrane protein</topology>
    </subcellularLocation>
</comment>
<feature type="transmembrane region" description="Helical" evidence="8">
    <location>
        <begin position="181"/>
        <end position="204"/>
    </location>
</feature>
<evidence type="ECO:0000256" key="1">
    <source>
        <dbReference type="ARBA" id="ARBA00004651"/>
    </source>
</evidence>
<feature type="transmembrane region" description="Helical" evidence="8">
    <location>
        <begin position="328"/>
        <end position="345"/>
    </location>
</feature>
<keyword evidence="4 8" id="KW-0812">Transmembrane</keyword>